<dbReference type="Pfam" id="PF22725">
    <property type="entry name" value="GFO_IDH_MocA_C3"/>
    <property type="match status" value="1"/>
</dbReference>
<dbReference type="EMBL" id="JBGUBD010000018">
    <property type="protein sequence ID" value="MFA9480292.1"/>
    <property type="molecule type" value="Genomic_DNA"/>
</dbReference>
<comment type="caution">
    <text evidence="3">The sequence shown here is derived from an EMBL/GenBank/DDBJ whole genome shotgun (WGS) entry which is preliminary data.</text>
</comment>
<accession>A0ABV4UAF5</accession>
<dbReference type="SUPFAM" id="SSF55347">
    <property type="entry name" value="Glyceraldehyde-3-phosphate dehydrogenase-like, C-terminal domain"/>
    <property type="match status" value="1"/>
</dbReference>
<dbReference type="Gene3D" id="3.40.50.720">
    <property type="entry name" value="NAD(P)-binding Rossmann-like Domain"/>
    <property type="match status" value="1"/>
</dbReference>
<dbReference type="Pfam" id="PF01408">
    <property type="entry name" value="GFO_IDH_MocA"/>
    <property type="match status" value="1"/>
</dbReference>
<dbReference type="InterPro" id="IPR000683">
    <property type="entry name" value="Gfo/Idh/MocA-like_OxRdtase_N"/>
</dbReference>
<name>A0ABV4UAF5_9BACT</name>
<evidence type="ECO:0000313" key="4">
    <source>
        <dbReference type="Proteomes" id="UP001575105"/>
    </source>
</evidence>
<sequence>MQLAVIGAGGRACSMLGEFLKAGVEVKAIADPDSFTVKQRLTEAGIAYDHVKFVDNAQTLIDEADDYDGFVIGTRCHLHTPMAIKVAKTGKPLFLEKPVAINPEQLDALSKAWAGRENQVVVSFPLRVTPLFKIVHEVVRSGRLGVINQVQAFNNVPYGGVYFQSWYRRFEMVGGLWLQKATHDFDYLNQIVNARPVRVAAMMTQRVFGTGQSLSCDEASDEELASHIDRHLKAGDEQDISNSEENLGDRGSAFHAAIRNQDAGSAIVWYENGIIVSYDQNFVTRRSAARRGAIVTGYNATLSWDWTPTGRVQIIDHASSRVDTIDCREEGGHGGGDLMLAKRFVRVMKGEPNEEGNLKDGLLSVGMCLAARKASQQHTVEVIPAIGDFPPATSVVNPAYIESA</sequence>
<dbReference type="Gene3D" id="3.30.360.10">
    <property type="entry name" value="Dihydrodipicolinate Reductase, domain 2"/>
    <property type="match status" value="1"/>
</dbReference>
<dbReference type="RefSeq" id="WP_425347211.1">
    <property type="nucleotide sequence ID" value="NZ_JBGUBD010000018.1"/>
</dbReference>
<feature type="domain" description="Gfo/Idh/MocA-like oxidoreductase N-terminal" evidence="1">
    <location>
        <begin position="2"/>
        <end position="123"/>
    </location>
</feature>
<dbReference type="PANTHER" id="PTHR43377">
    <property type="entry name" value="BILIVERDIN REDUCTASE A"/>
    <property type="match status" value="1"/>
</dbReference>
<proteinExistence type="predicted"/>
<feature type="domain" description="GFO/IDH/MocA-like oxidoreductase" evidence="2">
    <location>
        <begin position="134"/>
        <end position="300"/>
    </location>
</feature>
<evidence type="ECO:0000259" key="1">
    <source>
        <dbReference type="Pfam" id="PF01408"/>
    </source>
</evidence>
<dbReference type="InterPro" id="IPR055170">
    <property type="entry name" value="GFO_IDH_MocA-like_dom"/>
</dbReference>
<dbReference type="Proteomes" id="UP001575105">
    <property type="component" value="Unassembled WGS sequence"/>
</dbReference>
<evidence type="ECO:0000259" key="2">
    <source>
        <dbReference type="Pfam" id="PF22725"/>
    </source>
</evidence>
<reference evidence="3 4" key="1">
    <citation type="submission" date="2024-08" db="EMBL/GenBank/DDBJ databases">
        <title>Whole-genome sequencing of halo(alkali)philic microorganisms from hypersaline lakes.</title>
        <authorList>
            <person name="Sorokin D.Y."/>
            <person name="Merkel A.Y."/>
            <person name="Messina E."/>
            <person name="Yakimov M."/>
        </authorList>
    </citation>
    <scope>NUCLEOTIDE SEQUENCE [LARGE SCALE GENOMIC DNA]</scope>
    <source>
        <strain evidence="3 4">AB-hyl4</strain>
    </source>
</reference>
<organism evidence="3 4">
    <name type="scientific">Natronomicrosphaera hydrolytica</name>
    <dbReference type="NCBI Taxonomy" id="3242702"/>
    <lineage>
        <taxon>Bacteria</taxon>
        <taxon>Pseudomonadati</taxon>
        <taxon>Planctomycetota</taxon>
        <taxon>Phycisphaerae</taxon>
        <taxon>Phycisphaerales</taxon>
        <taxon>Phycisphaeraceae</taxon>
        <taxon>Natronomicrosphaera</taxon>
    </lineage>
</organism>
<dbReference type="SUPFAM" id="SSF51735">
    <property type="entry name" value="NAD(P)-binding Rossmann-fold domains"/>
    <property type="match status" value="1"/>
</dbReference>
<dbReference type="InterPro" id="IPR036291">
    <property type="entry name" value="NAD(P)-bd_dom_sf"/>
</dbReference>
<keyword evidence="4" id="KW-1185">Reference proteome</keyword>
<gene>
    <name evidence="3" type="ORF">ACERK3_18620</name>
</gene>
<dbReference type="PANTHER" id="PTHR43377:SF2">
    <property type="entry name" value="BINDING ROSSMANN FOLD OXIDOREDUCTASE, PUTATIVE (AFU_ORTHOLOGUE AFUA_4G00560)-RELATED"/>
    <property type="match status" value="1"/>
</dbReference>
<evidence type="ECO:0000313" key="3">
    <source>
        <dbReference type="EMBL" id="MFA9480292.1"/>
    </source>
</evidence>
<protein>
    <submittedName>
        <fullName evidence="3">Gfo/Idh/MocA family protein</fullName>
    </submittedName>
</protein>
<dbReference type="InterPro" id="IPR051450">
    <property type="entry name" value="Gfo/Idh/MocA_Oxidoreductases"/>
</dbReference>